<dbReference type="GO" id="GO:0005765">
    <property type="term" value="C:lysosomal membrane"/>
    <property type="evidence" value="ECO:0007669"/>
    <property type="project" value="TreeGrafter"/>
</dbReference>
<evidence type="ECO:0000256" key="1">
    <source>
        <dbReference type="SAM" id="MobiDB-lite"/>
    </source>
</evidence>
<name>A0A0A9CX90_ARUDO</name>
<dbReference type="AlphaFoldDB" id="A0A0A9CX90"/>
<feature type="region of interest" description="Disordered" evidence="1">
    <location>
        <begin position="254"/>
        <end position="306"/>
    </location>
</feature>
<dbReference type="PANTHER" id="PTHR12897:SF4">
    <property type="entry name" value="REGULATOR OF MON1-CCZ1 COMPLEX"/>
    <property type="match status" value="1"/>
</dbReference>
<accession>A0A0A9CX90</accession>
<protein>
    <recommendedName>
        <fullName evidence="2">Mic1 domain-containing protein</fullName>
    </recommendedName>
</protein>
<dbReference type="GO" id="GO:0031902">
    <property type="term" value="C:late endosome membrane"/>
    <property type="evidence" value="ECO:0007669"/>
    <property type="project" value="TreeGrafter"/>
</dbReference>
<evidence type="ECO:0000259" key="2">
    <source>
        <dbReference type="Pfam" id="PF07035"/>
    </source>
</evidence>
<sequence>MILLASGMQCTLFTGYQFSAGGIVKLPKFEMMMSKSEANNKPVLAADDVHIVTVYGRIYCLQLDRVNMSLNLYRFYRDAVVQQCTLPTYSSRIAVSAVDNIIMVHQIDAKVVILYDVSLDSYAPVSAPLPLLVRGLPSNSRQTAQTADSQSSSAYGGTIYGEGWNFLIPDLICDAENGLLWKLHLDLEAIAASSSDAPSILEFLQRRKSDPSTVKTLCLAIVRTIILERRPVTTVAKAMDAVLDSYSRLMKMGGASPGVRRTHEQNQQSGGQPVEASHVIPQEPSPAATSNHVNPDQASGVASRYMQSNSGVEHGIDRTLLSTSSDSDEITTISGATSEATSGYHTSDAVNKAQVVGEDSRPLSSGTSMQHWPHGGSLAISPAEMFQSVFALVEDEMMGDPAYLTAVIMEFLRSASKVGLKAPPNLYVMVATLLARSNRYAEIALFVSNKILEPTKELAMQLMELGRQHSPTRKLGMDMLRERGLHHDYVTALLQDGYYLEALRYARKYKVITVQPALFLEKAVAKNSAQNLAAVLSFFSEFTPSFRTTSDFGRYRHILSEMV</sequence>
<dbReference type="InterPro" id="IPR009755">
    <property type="entry name" value="RMC1_C"/>
</dbReference>
<dbReference type="Pfam" id="PF07035">
    <property type="entry name" value="RMC1_C"/>
    <property type="match status" value="1"/>
</dbReference>
<feature type="domain" description="Mic1" evidence="2">
    <location>
        <begin position="322"/>
        <end position="553"/>
    </location>
</feature>
<dbReference type="GO" id="GO:0010506">
    <property type="term" value="P:regulation of autophagy"/>
    <property type="evidence" value="ECO:0007669"/>
    <property type="project" value="InterPro"/>
</dbReference>
<evidence type="ECO:0000313" key="3">
    <source>
        <dbReference type="EMBL" id="JAD78010.1"/>
    </source>
</evidence>
<reference evidence="3" key="1">
    <citation type="submission" date="2014-09" db="EMBL/GenBank/DDBJ databases">
        <authorList>
            <person name="Magalhaes I.L.F."/>
            <person name="Oliveira U."/>
            <person name="Santos F.R."/>
            <person name="Vidigal T.H.D.A."/>
            <person name="Brescovit A.D."/>
            <person name="Santos A.J."/>
        </authorList>
    </citation>
    <scope>NUCLEOTIDE SEQUENCE</scope>
    <source>
        <tissue evidence="3">Shoot tissue taken approximately 20 cm above the soil surface</tissue>
    </source>
</reference>
<dbReference type="EMBL" id="GBRH01219885">
    <property type="protein sequence ID" value="JAD78010.1"/>
    <property type="molecule type" value="Transcribed_RNA"/>
</dbReference>
<feature type="compositionally biased region" description="Polar residues" evidence="1">
    <location>
        <begin position="287"/>
        <end position="297"/>
    </location>
</feature>
<dbReference type="InterPro" id="IPR040371">
    <property type="entry name" value="RMC1"/>
</dbReference>
<dbReference type="PANTHER" id="PTHR12897">
    <property type="entry name" value="COLON CANCER-ASSOCIATED PROTEIN MIC1"/>
    <property type="match status" value="1"/>
</dbReference>
<dbReference type="GO" id="GO:0035658">
    <property type="term" value="C:Mon1-Ccz1 complex"/>
    <property type="evidence" value="ECO:0007669"/>
    <property type="project" value="InterPro"/>
</dbReference>
<proteinExistence type="predicted"/>
<organism evidence="3">
    <name type="scientific">Arundo donax</name>
    <name type="common">Giant reed</name>
    <name type="synonym">Donax arundinaceus</name>
    <dbReference type="NCBI Taxonomy" id="35708"/>
    <lineage>
        <taxon>Eukaryota</taxon>
        <taxon>Viridiplantae</taxon>
        <taxon>Streptophyta</taxon>
        <taxon>Embryophyta</taxon>
        <taxon>Tracheophyta</taxon>
        <taxon>Spermatophyta</taxon>
        <taxon>Magnoliopsida</taxon>
        <taxon>Liliopsida</taxon>
        <taxon>Poales</taxon>
        <taxon>Poaceae</taxon>
        <taxon>PACMAD clade</taxon>
        <taxon>Arundinoideae</taxon>
        <taxon>Arundineae</taxon>
        <taxon>Arundo</taxon>
    </lineage>
</organism>
<reference evidence="3" key="2">
    <citation type="journal article" date="2015" name="Data Brief">
        <title>Shoot transcriptome of the giant reed, Arundo donax.</title>
        <authorList>
            <person name="Barrero R.A."/>
            <person name="Guerrero F.D."/>
            <person name="Moolhuijzen P."/>
            <person name="Goolsby J.A."/>
            <person name="Tidwell J."/>
            <person name="Bellgard S.E."/>
            <person name="Bellgard M.I."/>
        </authorList>
    </citation>
    <scope>NUCLEOTIDE SEQUENCE</scope>
    <source>
        <tissue evidence="3">Shoot tissue taken approximately 20 cm above the soil surface</tissue>
    </source>
</reference>